<keyword evidence="4" id="KW-0325">Glycoprotein</keyword>
<dbReference type="GO" id="GO:0016020">
    <property type="term" value="C:membrane"/>
    <property type="evidence" value="ECO:0007669"/>
    <property type="project" value="UniProtKB-SubCell"/>
</dbReference>
<comment type="subcellular location">
    <subcellularLocation>
        <location evidence="1">Membrane</location>
    </subcellularLocation>
</comment>
<keyword evidence="8" id="KW-1185">Reference proteome</keyword>
<feature type="chain" id="PRO_5041307972" evidence="5">
    <location>
        <begin position="25"/>
        <end position="304"/>
    </location>
</feature>
<protein>
    <submittedName>
        <fullName evidence="7">SLAM family member 8-like isoform X1</fullName>
    </submittedName>
</protein>
<name>A0AA35LLQ4_9SAUR</name>
<dbReference type="PROSITE" id="PS50835">
    <property type="entry name" value="IG_LIKE"/>
    <property type="match status" value="1"/>
</dbReference>
<feature type="domain" description="Ig-like" evidence="6">
    <location>
        <begin position="137"/>
        <end position="227"/>
    </location>
</feature>
<evidence type="ECO:0000256" key="2">
    <source>
        <dbReference type="ARBA" id="ARBA00022729"/>
    </source>
</evidence>
<dbReference type="Gene3D" id="2.60.40.10">
    <property type="entry name" value="Immunoglobulins"/>
    <property type="match status" value="2"/>
</dbReference>
<evidence type="ECO:0000256" key="5">
    <source>
        <dbReference type="SAM" id="SignalP"/>
    </source>
</evidence>
<dbReference type="InterPro" id="IPR007110">
    <property type="entry name" value="Ig-like_dom"/>
</dbReference>
<dbReference type="PANTHER" id="PTHR12080:SF121">
    <property type="entry name" value="IG-LIKE DOMAIN-CONTAINING PROTEIN-RELATED"/>
    <property type="match status" value="1"/>
</dbReference>
<dbReference type="EMBL" id="OX395143">
    <property type="protein sequence ID" value="CAI5798621.1"/>
    <property type="molecule type" value="Genomic_DNA"/>
</dbReference>
<dbReference type="InterPro" id="IPR015631">
    <property type="entry name" value="CD2/SLAM_rcpt"/>
</dbReference>
<evidence type="ECO:0000259" key="6">
    <source>
        <dbReference type="PROSITE" id="PS50835"/>
    </source>
</evidence>
<dbReference type="InterPro" id="IPR036179">
    <property type="entry name" value="Ig-like_dom_sf"/>
</dbReference>
<proteinExistence type="predicted"/>
<dbReference type="Pfam" id="PF07686">
    <property type="entry name" value="V-set"/>
    <property type="match status" value="1"/>
</dbReference>
<dbReference type="InterPro" id="IPR013106">
    <property type="entry name" value="Ig_V-set"/>
</dbReference>
<dbReference type="InterPro" id="IPR013783">
    <property type="entry name" value="Ig-like_fold"/>
</dbReference>
<keyword evidence="2 5" id="KW-0732">Signal</keyword>
<keyword evidence="3" id="KW-0472">Membrane</keyword>
<dbReference type="PANTHER" id="PTHR12080">
    <property type="entry name" value="SIGNALING LYMPHOCYTIC ACTIVATION MOLECULE"/>
    <property type="match status" value="1"/>
</dbReference>
<sequence>MTLSCKRFLFRMFPYFLLDTFSRAVENPTHQVKGILGGSVLFPANISQGITVEKMEWDFYPQSGGLGFWLGEFSHGKLEHPSPTDRFGQRLDMVNETTLKVKDLELDDSGIYNARIWFMKSRFQEQSFSLTVYEPVPTPQMLHQEVSNTLEGCNVTLQCQTPGREEHKVSWERGNPSRALESSLDEFQLSDSGRQLHVFWNTIPFDSTLTCLVSNPVSEKRASFDLSHICSSIGGEQCIFIQSCCLGSYIAYTLWGFKERHSYMQAPLLTCLLTSVRENSVLLEDCPDPSELLLLLLPPPPTPR</sequence>
<evidence type="ECO:0000313" key="7">
    <source>
        <dbReference type="EMBL" id="CAI5798621.1"/>
    </source>
</evidence>
<dbReference type="AlphaFoldDB" id="A0AA35LLQ4"/>
<gene>
    <name evidence="7" type="ORF">PODLI_1B026314</name>
</gene>
<evidence type="ECO:0000313" key="8">
    <source>
        <dbReference type="Proteomes" id="UP001178461"/>
    </source>
</evidence>
<accession>A0AA35LLQ4</accession>
<feature type="signal peptide" evidence="5">
    <location>
        <begin position="1"/>
        <end position="24"/>
    </location>
</feature>
<evidence type="ECO:0000256" key="1">
    <source>
        <dbReference type="ARBA" id="ARBA00004370"/>
    </source>
</evidence>
<organism evidence="7 8">
    <name type="scientific">Podarcis lilfordi</name>
    <name type="common">Lilford's wall lizard</name>
    <dbReference type="NCBI Taxonomy" id="74358"/>
    <lineage>
        <taxon>Eukaryota</taxon>
        <taxon>Metazoa</taxon>
        <taxon>Chordata</taxon>
        <taxon>Craniata</taxon>
        <taxon>Vertebrata</taxon>
        <taxon>Euteleostomi</taxon>
        <taxon>Lepidosauria</taxon>
        <taxon>Squamata</taxon>
        <taxon>Bifurcata</taxon>
        <taxon>Unidentata</taxon>
        <taxon>Episquamata</taxon>
        <taxon>Laterata</taxon>
        <taxon>Lacertibaenia</taxon>
        <taxon>Lacertidae</taxon>
        <taxon>Podarcis</taxon>
    </lineage>
</organism>
<dbReference type="CDD" id="cd00096">
    <property type="entry name" value="Ig"/>
    <property type="match status" value="1"/>
</dbReference>
<dbReference type="SUPFAM" id="SSF48726">
    <property type="entry name" value="Immunoglobulin"/>
    <property type="match status" value="2"/>
</dbReference>
<evidence type="ECO:0000256" key="3">
    <source>
        <dbReference type="ARBA" id="ARBA00023136"/>
    </source>
</evidence>
<dbReference type="Proteomes" id="UP001178461">
    <property type="component" value="Chromosome 16"/>
</dbReference>
<evidence type="ECO:0000256" key="4">
    <source>
        <dbReference type="ARBA" id="ARBA00023180"/>
    </source>
</evidence>
<reference evidence="7" key="1">
    <citation type="submission" date="2022-12" db="EMBL/GenBank/DDBJ databases">
        <authorList>
            <person name="Alioto T."/>
            <person name="Alioto T."/>
            <person name="Gomez Garrido J."/>
        </authorList>
    </citation>
    <scope>NUCLEOTIDE SEQUENCE</scope>
</reference>